<dbReference type="Gene3D" id="1.10.10.10">
    <property type="entry name" value="Winged helix-like DNA-binding domain superfamily/Winged helix DNA-binding domain"/>
    <property type="match status" value="1"/>
</dbReference>
<evidence type="ECO:0000259" key="4">
    <source>
        <dbReference type="PROSITE" id="PS50931"/>
    </source>
</evidence>
<sequence length="219" mass="24558">MELKWLEDFLSLATTRSFSRSAEERNVTQPAFSRRIRALEIWLGRDLLDRSVYPVALTPEGKQFLETAEEVVGALNAARESFHGTKGGGRVQSLSITALHTIAQSVLPRWISVLQDALGPFTSKVLPDNFNTCLHALTDGGYDFFMTFYHAQVPINLSEQAYPYLTIGTDHLVPVATPLCATPWPKTARPCRFCNIRAARFSGFWQRSPTASRNPFRPI</sequence>
<dbReference type="SUPFAM" id="SSF46785">
    <property type="entry name" value="Winged helix' DNA-binding domain"/>
    <property type="match status" value="1"/>
</dbReference>
<dbReference type="PRINTS" id="PR00039">
    <property type="entry name" value="HTHLYSR"/>
</dbReference>
<dbReference type="PANTHER" id="PTHR30126">
    <property type="entry name" value="HTH-TYPE TRANSCRIPTIONAL REGULATOR"/>
    <property type="match status" value="1"/>
</dbReference>
<dbReference type="PROSITE" id="PS50931">
    <property type="entry name" value="HTH_LYSR"/>
    <property type="match status" value="1"/>
</dbReference>
<evidence type="ECO:0000256" key="2">
    <source>
        <dbReference type="ARBA" id="ARBA00023015"/>
    </source>
</evidence>
<accession>A0ABT8D980</accession>
<feature type="domain" description="HTH lysR-type" evidence="4">
    <location>
        <begin position="1"/>
        <end position="58"/>
    </location>
</feature>
<keyword evidence="2" id="KW-0805">Transcription regulation</keyword>
<dbReference type="PANTHER" id="PTHR30126:SF2">
    <property type="entry name" value="HTH-TYPE TRANSCRIPTIONAL REGULATOR YJIE"/>
    <property type="match status" value="1"/>
</dbReference>
<proteinExistence type="inferred from homology"/>
<protein>
    <submittedName>
        <fullName evidence="5">LysR family transcriptional regulator</fullName>
    </submittedName>
</protein>
<evidence type="ECO:0000256" key="3">
    <source>
        <dbReference type="ARBA" id="ARBA00023163"/>
    </source>
</evidence>
<dbReference type="InterPro" id="IPR036390">
    <property type="entry name" value="WH_DNA-bd_sf"/>
</dbReference>
<keyword evidence="6" id="KW-1185">Reference proteome</keyword>
<dbReference type="InterPro" id="IPR000847">
    <property type="entry name" value="LysR_HTH_N"/>
</dbReference>
<comment type="similarity">
    <text evidence="1">Belongs to the LysR transcriptional regulatory family.</text>
</comment>
<keyword evidence="3" id="KW-0804">Transcription</keyword>
<evidence type="ECO:0000313" key="5">
    <source>
        <dbReference type="EMBL" id="MDN3711982.1"/>
    </source>
</evidence>
<evidence type="ECO:0000313" key="6">
    <source>
        <dbReference type="Proteomes" id="UP001243846"/>
    </source>
</evidence>
<organism evidence="5 6">
    <name type="scientific">Paracoccus cavernae</name>
    <dbReference type="NCBI Taxonomy" id="1571207"/>
    <lineage>
        <taxon>Bacteria</taxon>
        <taxon>Pseudomonadati</taxon>
        <taxon>Pseudomonadota</taxon>
        <taxon>Alphaproteobacteria</taxon>
        <taxon>Rhodobacterales</taxon>
        <taxon>Paracoccaceae</taxon>
        <taxon>Paracoccus</taxon>
    </lineage>
</organism>
<name>A0ABT8D980_9RHOB</name>
<dbReference type="InterPro" id="IPR036388">
    <property type="entry name" value="WH-like_DNA-bd_sf"/>
</dbReference>
<dbReference type="SUPFAM" id="SSF53850">
    <property type="entry name" value="Periplasmic binding protein-like II"/>
    <property type="match status" value="1"/>
</dbReference>
<gene>
    <name evidence="5" type="ORF">QWZ10_09460</name>
</gene>
<dbReference type="EMBL" id="JAUFRC010000001">
    <property type="protein sequence ID" value="MDN3711982.1"/>
    <property type="molecule type" value="Genomic_DNA"/>
</dbReference>
<dbReference type="RefSeq" id="WP_377785646.1">
    <property type="nucleotide sequence ID" value="NZ_JBHUOC010000001.1"/>
</dbReference>
<reference evidence="6" key="1">
    <citation type="journal article" date="2019" name="Int. J. Syst. Evol. Microbiol.">
        <title>The Global Catalogue of Microorganisms (GCM) 10K type strain sequencing project: providing services to taxonomists for standard genome sequencing and annotation.</title>
        <authorList>
            <consortium name="The Broad Institute Genomics Platform"/>
            <consortium name="The Broad Institute Genome Sequencing Center for Infectious Disease"/>
            <person name="Wu L."/>
            <person name="Ma J."/>
        </authorList>
    </citation>
    <scope>NUCLEOTIDE SEQUENCE [LARGE SCALE GENOMIC DNA]</scope>
    <source>
        <strain evidence="6">CECT 8482</strain>
    </source>
</reference>
<comment type="caution">
    <text evidence="5">The sequence shown here is derived from an EMBL/GenBank/DDBJ whole genome shotgun (WGS) entry which is preliminary data.</text>
</comment>
<dbReference type="Proteomes" id="UP001243846">
    <property type="component" value="Unassembled WGS sequence"/>
</dbReference>
<evidence type="ECO:0000256" key="1">
    <source>
        <dbReference type="ARBA" id="ARBA00009437"/>
    </source>
</evidence>
<dbReference type="Pfam" id="PF00126">
    <property type="entry name" value="HTH_1"/>
    <property type="match status" value="1"/>
</dbReference>